<dbReference type="GO" id="GO:0016209">
    <property type="term" value="F:antioxidant activity"/>
    <property type="evidence" value="ECO:0007669"/>
    <property type="project" value="InterPro"/>
</dbReference>
<dbReference type="InterPro" id="IPR025380">
    <property type="entry name" value="DUF4369"/>
</dbReference>
<keyword evidence="1" id="KW-0676">Redox-active center</keyword>
<dbReference type="EMBL" id="FWYB01000013">
    <property type="protein sequence ID" value="SMD10128.1"/>
    <property type="molecule type" value="Genomic_DNA"/>
</dbReference>
<dbReference type="Pfam" id="PF00578">
    <property type="entry name" value="AhpC-TSA"/>
    <property type="match status" value="1"/>
</dbReference>
<dbReference type="Gene3D" id="3.40.30.10">
    <property type="entry name" value="Glutaredoxin"/>
    <property type="match status" value="1"/>
</dbReference>
<organism evidence="3 4">
    <name type="scientific">Pedobacter nyackensis</name>
    <dbReference type="NCBI Taxonomy" id="475255"/>
    <lineage>
        <taxon>Bacteria</taxon>
        <taxon>Pseudomonadati</taxon>
        <taxon>Bacteroidota</taxon>
        <taxon>Sphingobacteriia</taxon>
        <taxon>Sphingobacteriales</taxon>
        <taxon>Sphingobacteriaceae</taxon>
        <taxon>Pedobacter</taxon>
    </lineage>
</organism>
<reference evidence="3 4" key="1">
    <citation type="submission" date="2017-04" db="EMBL/GenBank/DDBJ databases">
        <authorList>
            <person name="Afonso C.L."/>
            <person name="Miller P.J."/>
            <person name="Scott M.A."/>
            <person name="Spackman E."/>
            <person name="Goraichik I."/>
            <person name="Dimitrov K.M."/>
            <person name="Suarez D.L."/>
            <person name="Swayne D.E."/>
        </authorList>
    </citation>
    <scope>NUCLEOTIDE SEQUENCE [LARGE SCALE GENOMIC DNA]</scope>
    <source>
        <strain evidence="3 4">DSM 19625</strain>
    </source>
</reference>
<evidence type="ECO:0000259" key="2">
    <source>
        <dbReference type="PROSITE" id="PS51352"/>
    </source>
</evidence>
<dbReference type="PANTHER" id="PTHR42852">
    <property type="entry name" value="THIOL:DISULFIDE INTERCHANGE PROTEIN DSBE"/>
    <property type="match status" value="1"/>
</dbReference>
<dbReference type="Proteomes" id="UP000192678">
    <property type="component" value="Unassembled WGS sequence"/>
</dbReference>
<dbReference type="InterPro" id="IPR036249">
    <property type="entry name" value="Thioredoxin-like_sf"/>
</dbReference>
<keyword evidence="4" id="KW-1185">Reference proteome</keyword>
<protein>
    <submittedName>
        <fullName evidence="3">Peroxiredoxin</fullName>
    </submittedName>
</protein>
<dbReference type="PROSITE" id="PS51257">
    <property type="entry name" value="PROKAR_LIPOPROTEIN"/>
    <property type="match status" value="1"/>
</dbReference>
<dbReference type="SUPFAM" id="SSF52833">
    <property type="entry name" value="Thioredoxin-like"/>
    <property type="match status" value="1"/>
</dbReference>
<accession>A0A1W2ELW7</accession>
<dbReference type="Pfam" id="PF14289">
    <property type="entry name" value="DUF4369"/>
    <property type="match status" value="1"/>
</dbReference>
<evidence type="ECO:0000256" key="1">
    <source>
        <dbReference type="ARBA" id="ARBA00023284"/>
    </source>
</evidence>
<evidence type="ECO:0000313" key="3">
    <source>
        <dbReference type="EMBL" id="SMD10128.1"/>
    </source>
</evidence>
<gene>
    <name evidence="3" type="ORF">SAMN04488101_11340</name>
</gene>
<name>A0A1W2ELW7_9SPHI</name>
<dbReference type="AlphaFoldDB" id="A0A1W2ELW7"/>
<dbReference type="PANTHER" id="PTHR42852:SF13">
    <property type="entry name" value="PROTEIN DIPZ"/>
    <property type="match status" value="1"/>
</dbReference>
<dbReference type="CDD" id="cd02966">
    <property type="entry name" value="TlpA_like_family"/>
    <property type="match status" value="1"/>
</dbReference>
<dbReference type="InterPro" id="IPR013766">
    <property type="entry name" value="Thioredoxin_domain"/>
</dbReference>
<feature type="domain" description="Thioredoxin" evidence="2">
    <location>
        <begin position="236"/>
        <end position="388"/>
    </location>
</feature>
<dbReference type="GO" id="GO:0016491">
    <property type="term" value="F:oxidoreductase activity"/>
    <property type="evidence" value="ECO:0007669"/>
    <property type="project" value="InterPro"/>
</dbReference>
<dbReference type="InterPro" id="IPR017937">
    <property type="entry name" value="Thioredoxin_CS"/>
</dbReference>
<dbReference type="STRING" id="475255.SAMN04488101_11340"/>
<sequence length="391" mass="43890">MKTNYITIKSLILGLLMFGCLAGYGQQKDTFTLSGKITNQDYEFMYLRYNGPSGNIVLDSARIIGGTFQFKGHIAEPTVANLYGKMTSQSMDDPNFTNVFLEPALMTVSVRAGDFKNAAMKGSVSQEEQKALDKLKAPIRKEMEPVLEAYRKEKNHEKAAEIREQFEPFNARMDKIDYAFFVSHPDSYVTAYMMRFKIGGLNAVQAKIIYNSWTPRIKQSSYGKNIAKEIEKLENGSPGSIAATFTAKDINGEEIRLLDFKGKKYVMIDFWASWCVPCRKGNPHLIAVYNKYKDKGFEIIGVASDDSAVGAWKKAVEQDKIGIWKHILSGYNRNASEIEKSEFLNFRYGIHTLPTKILIDKTGVIVGRYGGGGEDDAAMDKKLAEIFGNQL</sequence>
<dbReference type="RefSeq" id="WP_235005384.1">
    <property type="nucleotide sequence ID" value="NZ_FWYB01000013.1"/>
</dbReference>
<dbReference type="PROSITE" id="PS00194">
    <property type="entry name" value="THIOREDOXIN_1"/>
    <property type="match status" value="1"/>
</dbReference>
<evidence type="ECO:0000313" key="4">
    <source>
        <dbReference type="Proteomes" id="UP000192678"/>
    </source>
</evidence>
<dbReference type="InterPro" id="IPR050553">
    <property type="entry name" value="Thioredoxin_ResA/DsbE_sf"/>
</dbReference>
<proteinExistence type="predicted"/>
<dbReference type="PROSITE" id="PS51352">
    <property type="entry name" value="THIOREDOXIN_2"/>
    <property type="match status" value="1"/>
</dbReference>
<dbReference type="InterPro" id="IPR000866">
    <property type="entry name" value="AhpC/TSA"/>
</dbReference>